<feature type="transmembrane region" description="Helical" evidence="1">
    <location>
        <begin position="6"/>
        <end position="24"/>
    </location>
</feature>
<evidence type="ECO:0000313" key="2">
    <source>
        <dbReference type="EMBL" id="AZS28503.1"/>
    </source>
</evidence>
<protein>
    <submittedName>
        <fullName evidence="2">Uncharacterized protein</fullName>
    </submittedName>
</protein>
<dbReference type="KEGG" id="buy:D8S85_02330"/>
<dbReference type="OrthoDB" id="1099168at2"/>
<keyword evidence="1" id="KW-1133">Transmembrane helix</keyword>
<dbReference type="Proteomes" id="UP000270673">
    <property type="component" value="Chromosome"/>
</dbReference>
<organism evidence="2 3">
    <name type="scientific">Butyricimonas faecalis</name>
    <dbReference type="NCBI Taxonomy" id="2093856"/>
    <lineage>
        <taxon>Bacteria</taxon>
        <taxon>Pseudomonadati</taxon>
        <taxon>Bacteroidota</taxon>
        <taxon>Bacteroidia</taxon>
        <taxon>Bacteroidales</taxon>
        <taxon>Odoribacteraceae</taxon>
        <taxon>Butyricimonas</taxon>
    </lineage>
</organism>
<proteinExistence type="predicted"/>
<name>A0A3S9VPL9_9BACT</name>
<accession>A0A3S9VPL9</accession>
<evidence type="ECO:0000313" key="3">
    <source>
        <dbReference type="Proteomes" id="UP000270673"/>
    </source>
</evidence>
<evidence type="ECO:0000256" key="1">
    <source>
        <dbReference type="SAM" id="Phobius"/>
    </source>
</evidence>
<dbReference type="AlphaFoldDB" id="A0A3S9VPL9"/>
<gene>
    <name evidence="2" type="ORF">D8S85_02330</name>
</gene>
<reference evidence="2 3" key="1">
    <citation type="submission" date="2018-10" db="EMBL/GenBank/DDBJ databases">
        <title>Butyricimonas faecalis sp. nov., isolated from human faeces and emended description of the genus Butyricimonas.</title>
        <authorList>
            <person name="Le Roy T."/>
            <person name="Van der Smissen P."/>
            <person name="Paquot A."/>
            <person name="Delzenne N."/>
            <person name="Muccioli G."/>
            <person name="Collet J.-F."/>
            <person name="Cani P.D."/>
        </authorList>
    </citation>
    <scope>NUCLEOTIDE SEQUENCE [LARGE SCALE GENOMIC DNA]</scope>
    <source>
        <strain evidence="2 3">H184</strain>
    </source>
</reference>
<dbReference type="EMBL" id="CP032819">
    <property type="protein sequence ID" value="AZS28503.1"/>
    <property type="molecule type" value="Genomic_DNA"/>
</dbReference>
<keyword evidence="1" id="KW-0812">Transmembrane</keyword>
<keyword evidence="1" id="KW-0472">Membrane</keyword>
<dbReference type="RefSeq" id="WP_106624619.1">
    <property type="nucleotide sequence ID" value="NZ_CP032819.1"/>
</dbReference>
<keyword evidence="3" id="KW-1185">Reference proteome</keyword>
<sequence>MNDNGVDLIIYLLLTLGASAIGWFKAAKEKKAKNASPDLNFPEEEHDDVDDEIIVISQEPQAMPPEPVFAPVSAPDELMERGKREINMDNFGKTDEERYAMLEQLQQARRGRGKKETTLVKEEEEYNEQLNETTPEYFDFDIRQAIISSEILNRKYN</sequence>